<dbReference type="PANTHER" id="PTHR35601:SF1">
    <property type="entry name" value="TOXIN RELE"/>
    <property type="match status" value="1"/>
</dbReference>
<name>A0A939GAK3_9BACT</name>
<dbReference type="AlphaFoldDB" id="A0A939GAK3"/>
<accession>A0A939GAK3</accession>
<dbReference type="PANTHER" id="PTHR35601">
    <property type="entry name" value="TOXIN RELE"/>
    <property type="match status" value="1"/>
</dbReference>
<keyword evidence="4" id="KW-1185">Reference proteome</keyword>
<keyword evidence="2" id="KW-1277">Toxin-antitoxin system</keyword>
<dbReference type="Gene3D" id="3.30.2310.20">
    <property type="entry name" value="RelE-like"/>
    <property type="match status" value="1"/>
</dbReference>
<reference evidence="3 4" key="1">
    <citation type="submission" date="2021-03" db="EMBL/GenBank/DDBJ databases">
        <title>Fibrella sp. HMF5036 genome sequencing and assembly.</title>
        <authorList>
            <person name="Kang H."/>
            <person name="Kim H."/>
            <person name="Bae S."/>
            <person name="Joh K."/>
        </authorList>
    </citation>
    <scope>NUCLEOTIDE SEQUENCE [LARGE SCALE GENOMIC DNA]</scope>
    <source>
        <strain evidence="3 4">HMF5036</strain>
    </source>
</reference>
<gene>
    <name evidence="3" type="ORF">J2I48_17565</name>
</gene>
<dbReference type="Proteomes" id="UP000664795">
    <property type="component" value="Unassembled WGS sequence"/>
</dbReference>
<comment type="similarity">
    <text evidence="1">Belongs to the RelE toxin family.</text>
</comment>
<comment type="caution">
    <text evidence="3">The sequence shown here is derived from an EMBL/GenBank/DDBJ whole genome shotgun (WGS) entry which is preliminary data.</text>
</comment>
<evidence type="ECO:0000313" key="3">
    <source>
        <dbReference type="EMBL" id="MBO0932823.1"/>
    </source>
</evidence>
<evidence type="ECO:0000313" key="4">
    <source>
        <dbReference type="Proteomes" id="UP000664795"/>
    </source>
</evidence>
<dbReference type="NCBIfam" id="TIGR02385">
    <property type="entry name" value="RelE_StbE"/>
    <property type="match status" value="1"/>
</dbReference>
<dbReference type="InterPro" id="IPR035093">
    <property type="entry name" value="RelE/ParE_toxin_dom_sf"/>
</dbReference>
<evidence type="ECO:0000256" key="2">
    <source>
        <dbReference type="ARBA" id="ARBA00022649"/>
    </source>
</evidence>
<dbReference type="InterPro" id="IPR007712">
    <property type="entry name" value="RelE/ParE_toxin"/>
</dbReference>
<sequence length="83" mass="9723">MYQVKLSNRASKTLEKLADGIYERLVDAIHALADNPRPSDCKKLKGQQGYRIRVGEYRVIYDIEDDQLLVFVIDVGHRREIYR</sequence>
<dbReference type="EMBL" id="JAFMYU010000015">
    <property type="protein sequence ID" value="MBO0932823.1"/>
    <property type="molecule type" value="Genomic_DNA"/>
</dbReference>
<dbReference type="Pfam" id="PF05016">
    <property type="entry name" value="ParE_toxin"/>
    <property type="match status" value="1"/>
</dbReference>
<organism evidence="3 4">
    <name type="scientific">Fibrella aquatilis</name>
    <dbReference type="NCBI Taxonomy" id="2817059"/>
    <lineage>
        <taxon>Bacteria</taxon>
        <taxon>Pseudomonadati</taxon>
        <taxon>Bacteroidota</taxon>
        <taxon>Cytophagia</taxon>
        <taxon>Cytophagales</taxon>
        <taxon>Spirosomataceae</taxon>
        <taxon>Fibrella</taxon>
    </lineage>
</organism>
<dbReference type="SUPFAM" id="SSF143011">
    <property type="entry name" value="RelE-like"/>
    <property type="match status" value="1"/>
</dbReference>
<evidence type="ECO:0000256" key="1">
    <source>
        <dbReference type="ARBA" id="ARBA00006226"/>
    </source>
</evidence>
<proteinExistence type="inferred from homology"/>
<protein>
    <submittedName>
        <fullName evidence="3">Type II toxin-antitoxin system RelE/ParE family toxin</fullName>
    </submittedName>
</protein>